<feature type="compositionally biased region" description="Low complexity" evidence="1">
    <location>
        <begin position="40"/>
        <end position="52"/>
    </location>
</feature>
<organism evidence="2 3">
    <name type="scientific">Mucor plumbeus</name>
    <dbReference type="NCBI Taxonomy" id="97098"/>
    <lineage>
        <taxon>Eukaryota</taxon>
        <taxon>Fungi</taxon>
        <taxon>Fungi incertae sedis</taxon>
        <taxon>Mucoromycota</taxon>
        <taxon>Mucoromycotina</taxon>
        <taxon>Mucoromycetes</taxon>
        <taxon>Mucorales</taxon>
        <taxon>Mucorineae</taxon>
        <taxon>Mucoraceae</taxon>
        <taxon>Mucor</taxon>
    </lineage>
</organism>
<feature type="region of interest" description="Disordered" evidence="1">
    <location>
        <begin position="1"/>
        <end position="74"/>
    </location>
</feature>
<reference evidence="2" key="1">
    <citation type="submission" date="2020-12" db="EMBL/GenBank/DDBJ databases">
        <title>Metabolic potential, ecology and presence of endohyphal bacteria is reflected in genomic diversity of Mucoromycotina.</title>
        <authorList>
            <person name="Muszewska A."/>
            <person name="Okrasinska A."/>
            <person name="Steczkiewicz K."/>
            <person name="Drgas O."/>
            <person name="Orlowska M."/>
            <person name="Perlinska-Lenart U."/>
            <person name="Aleksandrzak-Piekarczyk T."/>
            <person name="Szatraj K."/>
            <person name="Zielenkiewicz U."/>
            <person name="Pilsyk S."/>
            <person name="Malc E."/>
            <person name="Mieczkowski P."/>
            <person name="Kruszewska J.S."/>
            <person name="Biernat P."/>
            <person name="Pawlowska J."/>
        </authorList>
    </citation>
    <scope>NUCLEOTIDE SEQUENCE</scope>
    <source>
        <strain evidence="2">CBS 226.32</strain>
    </source>
</reference>
<evidence type="ECO:0000313" key="2">
    <source>
        <dbReference type="EMBL" id="KAG2190075.1"/>
    </source>
</evidence>
<name>A0A8H7QDG3_9FUNG</name>
<gene>
    <name evidence="2" type="ORF">INT46_000275</name>
</gene>
<feature type="compositionally biased region" description="Polar residues" evidence="1">
    <location>
        <begin position="1"/>
        <end position="13"/>
    </location>
</feature>
<dbReference type="AlphaFoldDB" id="A0A8H7QDG3"/>
<comment type="caution">
    <text evidence="2">The sequence shown here is derived from an EMBL/GenBank/DDBJ whole genome shotgun (WGS) entry which is preliminary data.</text>
</comment>
<dbReference type="PANTHER" id="PTHR33099">
    <property type="entry name" value="FE2OG DIOXYGENASE DOMAIN-CONTAINING PROTEIN"/>
    <property type="match status" value="1"/>
</dbReference>
<dbReference type="Proteomes" id="UP000650833">
    <property type="component" value="Unassembled WGS sequence"/>
</dbReference>
<sequence>MTIEGQDNNNSIVILSDDDEDDVALNENGKRPHSNNNKHNASGSSGRGNNNNVDDDDDDEDEEDYSDEEMDTEDEEYAMYEKENNRNAAYLNRSLPEDHEPVILSEREQVNTLQEINDIFQELKDKVLKTSASAKNVETNYSCGGPLNEEAPSVALNIIGVSGPIAFPMDEKDATRILDAHPTIDNEKGDRIGLDMDVAHINMSKTFEEYLNDVLLYDVVEYLGVEKSVADNTKLVANKFHIRTNGGTLELPDSLNEASYGTVVLILPTDFTGGDVLITYNDDDVKYQPEETAFEGCYYMAWYNNVKPKFYPVTEGNQLAISFSLTYDGTMDKATSEYLQKRRQEIVNDELSPAELEESKPYIDRAAAFFKGSAERPFPIFYMLDYRYASPSLQVDKLKRPDKILAKTLQKAADEAGFLMYLGSVEREVEGKVYEEGKPHDSNNTEEGDDCPIDEEGIYLTQKAIYDEYVLRKIYNEQGKNILNIPVGLDSSDHPSIIQGPIWYSRCKPSDVDYSGTVEVEDVTVKYYYSESQALVFMPKTKLPSLLKMSKASSIEEK</sequence>
<evidence type="ECO:0000256" key="1">
    <source>
        <dbReference type="SAM" id="MobiDB-lite"/>
    </source>
</evidence>
<protein>
    <submittedName>
        <fullName evidence="2">Uncharacterized protein</fullName>
    </submittedName>
</protein>
<feature type="compositionally biased region" description="Acidic residues" evidence="1">
    <location>
        <begin position="53"/>
        <end position="74"/>
    </location>
</feature>
<dbReference type="EMBL" id="JAEPRC010001069">
    <property type="protein sequence ID" value="KAG2190075.1"/>
    <property type="molecule type" value="Genomic_DNA"/>
</dbReference>
<proteinExistence type="predicted"/>
<keyword evidence="3" id="KW-1185">Reference proteome</keyword>
<evidence type="ECO:0000313" key="3">
    <source>
        <dbReference type="Proteomes" id="UP000650833"/>
    </source>
</evidence>
<accession>A0A8H7QDG3</accession>
<dbReference type="OrthoDB" id="124582at2759"/>
<dbReference type="PANTHER" id="PTHR33099:SF7">
    <property type="entry name" value="MYND-TYPE DOMAIN-CONTAINING PROTEIN"/>
    <property type="match status" value="1"/>
</dbReference>